<reference evidence="2 3" key="1">
    <citation type="journal article" date="2017" name="Curr. Biol.">
        <title>Genome architecture and evolution of a unichromosomal asexual nematode.</title>
        <authorList>
            <person name="Fradin H."/>
            <person name="Zegar C."/>
            <person name="Gutwein M."/>
            <person name="Lucas J."/>
            <person name="Kovtun M."/>
            <person name="Corcoran D."/>
            <person name="Baugh L.R."/>
            <person name="Kiontke K."/>
            <person name="Gunsalus K."/>
            <person name="Fitch D.H."/>
            <person name="Piano F."/>
        </authorList>
    </citation>
    <scope>NUCLEOTIDE SEQUENCE [LARGE SCALE GENOMIC DNA]</scope>
    <source>
        <strain evidence="2">PF1309</strain>
    </source>
</reference>
<dbReference type="Proteomes" id="UP000218231">
    <property type="component" value="Unassembled WGS sequence"/>
</dbReference>
<comment type="caution">
    <text evidence="2">The sequence shown here is derived from an EMBL/GenBank/DDBJ whole genome shotgun (WGS) entry which is preliminary data.</text>
</comment>
<gene>
    <name evidence="2" type="ORF">WR25_06730</name>
</gene>
<dbReference type="EMBL" id="LIAE01007584">
    <property type="protein sequence ID" value="PAV78288.1"/>
    <property type="molecule type" value="Genomic_DNA"/>
</dbReference>
<accession>A0A2A2KWI7</accession>
<name>A0A2A2KWI7_9BILA</name>
<proteinExistence type="predicted"/>
<protein>
    <recommendedName>
        <fullName evidence="4">C2H2-type domain-containing protein</fullName>
    </recommendedName>
</protein>
<dbReference type="AlphaFoldDB" id="A0A2A2KWI7"/>
<evidence type="ECO:0008006" key="4">
    <source>
        <dbReference type="Google" id="ProtNLM"/>
    </source>
</evidence>
<evidence type="ECO:0000256" key="1">
    <source>
        <dbReference type="SAM" id="MobiDB-lite"/>
    </source>
</evidence>
<evidence type="ECO:0000313" key="2">
    <source>
        <dbReference type="EMBL" id="PAV78288.1"/>
    </source>
</evidence>
<evidence type="ECO:0000313" key="3">
    <source>
        <dbReference type="Proteomes" id="UP000218231"/>
    </source>
</evidence>
<organism evidence="2 3">
    <name type="scientific">Diploscapter pachys</name>
    <dbReference type="NCBI Taxonomy" id="2018661"/>
    <lineage>
        <taxon>Eukaryota</taxon>
        <taxon>Metazoa</taxon>
        <taxon>Ecdysozoa</taxon>
        <taxon>Nematoda</taxon>
        <taxon>Chromadorea</taxon>
        <taxon>Rhabditida</taxon>
        <taxon>Rhabditina</taxon>
        <taxon>Rhabditomorpha</taxon>
        <taxon>Rhabditoidea</taxon>
        <taxon>Rhabditidae</taxon>
        <taxon>Diploscapter</taxon>
    </lineage>
</organism>
<sequence>MNSDSLSPSLSKLLSAPPNIQPIKVEESIPNQLNEASAEPSELPPAAALPSASSPLLPTLLPLPLLLNLTNSASAFDPTTLYLQSLLLGEFIKQQTENCNVILNTLQAESMVSSPSASVQPSPTEVPKNSPSFPLKAEKSRTDKAKNYPCIVCVVCKEKICARSRRLHIEAHFSYQPHSCSVCGFAARKSIIVQLHVNKMHRGNGQVITKVDEKVEAELVKRTELQSEISVNFRIRPLKSRNPSVSSSTVFEKKW</sequence>
<feature type="region of interest" description="Disordered" evidence="1">
    <location>
        <begin position="29"/>
        <end position="50"/>
    </location>
</feature>
<feature type="region of interest" description="Disordered" evidence="1">
    <location>
        <begin position="114"/>
        <end position="138"/>
    </location>
</feature>
<keyword evidence="3" id="KW-1185">Reference proteome</keyword>
<dbReference type="STRING" id="2018661.A0A2A2KWI7"/>
<feature type="compositionally biased region" description="Low complexity" evidence="1">
    <location>
        <begin position="36"/>
        <end position="50"/>
    </location>
</feature>